<dbReference type="InterPro" id="IPR029046">
    <property type="entry name" value="LolA/LolB/LppX"/>
</dbReference>
<protein>
    <recommendedName>
        <fullName evidence="4">LppX_LprAFG lipoprotein</fullName>
    </recommendedName>
</protein>
<reference evidence="3" key="1">
    <citation type="journal article" date="2019" name="Int. J. Syst. Evol. Microbiol.">
        <title>The Global Catalogue of Microorganisms (GCM) 10K type strain sequencing project: providing services to taxonomists for standard genome sequencing and annotation.</title>
        <authorList>
            <consortium name="The Broad Institute Genomics Platform"/>
            <consortium name="The Broad Institute Genome Sequencing Center for Infectious Disease"/>
            <person name="Wu L."/>
            <person name="Ma J."/>
        </authorList>
    </citation>
    <scope>NUCLEOTIDE SEQUENCE [LARGE SCALE GENOMIC DNA]</scope>
    <source>
        <strain evidence="3">JCM 14319</strain>
    </source>
</reference>
<dbReference type="EMBL" id="BAAANH010000005">
    <property type="protein sequence ID" value="GAA1763973.1"/>
    <property type="molecule type" value="Genomic_DNA"/>
</dbReference>
<feature type="chain" id="PRO_5045745259" description="LppX_LprAFG lipoprotein" evidence="1">
    <location>
        <begin position="31"/>
        <end position="270"/>
    </location>
</feature>
<gene>
    <name evidence="2" type="ORF">GCM10009747_24580</name>
</gene>
<dbReference type="PROSITE" id="PS51257">
    <property type="entry name" value="PROKAR_LIPOPROTEIN"/>
    <property type="match status" value="1"/>
</dbReference>
<dbReference type="Proteomes" id="UP001500506">
    <property type="component" value="Unassembled WGS sequence"/>
</dbReference>
<dbReference type="Gene3D" id="2.50.20.20">
    <property type="match status" value="1"/>
</dbReference>
<keyword evidence="1" id="KW-0732">Signal</keyword>
<dbReference type="SUPFAM" id="SSF89392">
    <property type="entry name" value="Prokaryotic lipoproteins and lipoprotein localization factors"/>
    <property type="match status" value="1"/>
</dbReference>
<organism evidence="2 3">
    <name type="scientific">Agromyces humatus</name>
    <dbReference type="NCBI Taxonomy" id="279573"/>
    <lineage>
        <taxon>Bacteria</taxon>
        <taxon>Bacillati</taxon>
        <taxon>Actinomycetota</taxon>
        <taxon>Actinomycetes</taxon>
        <taxon>Micrococcales</taxon>
        <taxon>Microbacteriaceae</taxon>
        <taxon>Agromyces</taxon>
    </lineage>
</organism>
<evidence type="ECO:0000313" key="2">
    <source>
        <dbReference type="EMBL" id="GAA1763973.1"/>
    </source>
</evidence>
<sequence>MRVLKPAVSALIAGFLIVGLGACASAPAEAKGATGEVNASAQAEKAPREYEPLEFMDMVIESQQQAGSFRMIMSISAASAMSMEAAMVFDNGNGKPGLDAAVDADGTQMSLRLVDDRTYIQIESLTGEKYVQVDPTDEGNPFLPVAEQMTSIDPVQQSQDVRGAATSVTLVGPEDVDGVEATRYTVTVDPGKVTGKTAEGFGASLLGIDEILYDYWLDEADRPIQVVSTFEIDGTPMTTTMKMSDWGAIPPIVAPSADQLTTLEELGLVG</sequence>
<proteinExistence type="predicted"/>
<name>A0ABP4WZ30_9MICO</name>
<comment type="caution">
    <text evidence="2">The sequence shown here is derived from an EMBL/GenBank/DDBJ whole genome shotgun (WGS) entry which is preliminary data.</text>
</comment>
<dbReference type="RefSeq" id="WP_232498871.1">
    <property type="nucleotide sequence ID" value="NZ_BAAANH010000005.1"/>
</dbReference>
<evidence type="ECO:0000313" key="3">
    <source>
        <dbReference type="Proteomes" id="UP001500506"/>
    </source>
</evidence>
<evidence type="ECO:0008006" key="4">
    <source>
        <dbReference type="Google" id="ProtNLM"/>
    </source>
</evidence>
<feature type="signal peptide" evidence="1">
    <location>
        <begin position="1"/>
        <end position="30"/>
    </location>
</feature>
<accession>A0ABP4WZ30</accession>
<evidence type="ECO:0000256" key="1">
    <source>
        <dbReference type="SAM" id="SignalP"/>
    </source>
</evidence>
<keyword evidence="3" id="KW-1185">Reference proteome</keyword>